<reference evidence="1 2" key="1">
    <citation type="submission" date="2019-10" db="EMBL/GenBank/DDBJ databases">
        <title>Genomic and transcriptomic insights into the perfect genentic adaptation of a filamentous nitrogen-fixing cyanobacterium to rice fields.</title>
        <authorList>
            <person name="Chen Z."/>
        </authorList>
    </citation>
    <scope>NUCLEOTIDE SEQUENCE [LARGE SCALE GENOMIC DNA]</scope>
    <source>
        <strain evidence="1">CCNUC1</strain>
    </source>
</reference>
<evidence type="ECO:0000313" key="1">
    <source>
        <dbReference type="EMBL" id="QFS51007.1"/>
    </source>
</evidence>
<dbReference type="AlphaFoldDB" id="A0A5P8WDU7"/>
<dbReference type="EMBL" id="CP045227">
    <property type="protein sequence ID" value="QFS51007.1"/>
    <property type="molecule type" value="Genomic_DNA"/>
</dbReference>
<keyword evidence="2" id="KW-1185">Reference proteome</keyword>
<organism evidence="1 2">
    <name type="scientific">Nostoc sphaeroides CCNUC1</name>
    <dbReference type="NCBI Taxonomy" id="2653204"/>
    <lineage>
        <taxon>Bacteria</taxon>
        <taxon>Bacillati</taxon>
        <taxon>Cyanobacteriota</taxon>
        <taxon>Cyanophyceae</taxon>
        <taxon>Nostocales</taxon>
        <taxon>Nostocaceae</taxon>
        <taxon>Nostoc</taxon>
    </lineage>
</organism>
<proteinExistence type="predicted"/>
<dbReference type="Proteomes" id="UP000326678">
    <property type="component" value="Chromosome Gxm2"/>
</dbReference>
<protein>
    <submittedName>
        <fullName evidence="1">Uncharacterized protein</fullName>
    </submittedName>
</protein>
<name>A0A5P8WDU7_9NOSO</name>
<accession>A0A5P8WDU7</accession>
<gene>
    <name evidence="1" type="ORF">GXM_08501</name>
</gene>
<dbReference type="KEGG" id="nsh:GXM_08501"/>
<sequence>MSYPLTSFASKPLAISKSNVFATASASDLPRHLFKVADAAYD</sequence>
<evidence type="ECO:0000313" key="2">
    <source>
        <dbReference type="Proteomes" id="UP000326678"/>
    </source>
</evidence>